<feature type="region of interest" description="Disordered" evidence="1">
    <location>
        <begin position="265"/>
        <end position="303"/>
    </location>
</feature>
<gene>
    <name evidence="3" type="ORF">LTR62_005332</name>
</gene>
<evidence type="ECO:0000313" key="4">
    <source>
        <dbReference type="Proteomes" id="UP001310890"/>
    </source>
</evidence>
<feature type="transmembrane region" description="Helical" evidence="2">
    <location>
        <begin position="173"/>
        <end position="196"/>
    </location>
</feature>
<evidence type="ECO:0000256" key="2">
    <source>
        <dbReference type="SAM" id="Phobius"/>
    </source>
</evidence>
<organism evidence="3 4">
    <name type="scientific">Meristemomyces frigidus</name>
    <dbReference type="NCBI Taxonomy" id="1508187"/>
    <lineage>
        <taxon>Eukaryota</taxon>
        <taxon>Fungi</taxon>
        <taxon>Dikarya</taxon>
        <taxon>Ascomycota</taxon>
        <taxon>Pezizomycotina</taxon>
        <taxon>Dothideomycetes</taxon>
        <taxon>Dothideomycetidae</taxon>
        <taxon>Mycosphaerellales</taxon>
        <taxon>Teratosphaeriaceae</taxon>
        <taxon>Meristemomyces</taxon>
    </lineage>
</organism>
<accession>A0AAN7TD40</accession>
<evidence type="ECO:0000313" key="3">
    <source>
        <dbReference type="EMBL" id="KAK5111133.1"/>
    </source>
</evidence>
<proteinExistence type="predicted"/>
<reference evidence="3" key="1">
    <citation type="submission" date="2023-08" db="EMBL/GenBank/DDBJ databases">
        <title>Black Yeasts Isolated from many extreme environments.</title>
        <authorList>
            <person name="Coleine C."/>
            <person name="Stajich J.E."/>
            <person name="Selbmann L."/>
        </authorList>
    </citation>
    <scope>NUCLEOTIDE SEQUENCE</scope>
    <source>
        <strain evidence="3">CCFEE 5401</strain>
    </source>
</reference>
<name>A0AAN7TD40_9PEZI</name>
<protein>
    <submittedName>
        <fullName evidence="3">Uncharacterized protein</fullName>
    </submittedName>
</protein>
<dbReference type="AlphaFoldDB" id="A0AAN7TD40"/>
<feature type="transmembrane region" description="Helical" evidence="2">
    <location>
        <begin position="107"/>
        <end position="128"/>
    </location>
</feature>
<feature type="compositionally biased region" description="Basic and acidic residues" evidence="1">
    <location>
        <begin position="288"/>
        <end position="303"/>
    </location>
</feature>
<comment type="caution">
    <text evidence="3">The sequence shown here is derived from an EMBL/GenBank/DDBJ whole genome shotgun (WGS) entry which is preliminary data.</text>
</comment>
<evidence type="ECO:0000256" key="1">
    <source>
        <dbReference type="SAM" id="MobiDB-lite"/>
    </source>
</evidence>
<dbReference type="Proteomes" id="UP001310890">
    <property type="component" value="Unassembled WGS sequence"/>
</dbReference>
<sequence>MTRRFFLTHAYRLPKLFLPLILLEFLLTIACLALYGIADPNTYRTKLWQNGADQGFNSAPSEILYGFANYKPVAVPMVWSNYLVQFNIVIAVLSMFLLLVKSVMFVLHAFWPVLGVLVSALEVALYAISIKHQSTPDLSDPAHPSPGLPWYLSKGCSFATTANYGFCMQARAVFAVTCVMVALFSTYLIWSVVSMFPTKVEQMERNRQYEEDIEMKKVNEYSPDDELSREEIWERNRQMFLNLPKTPNTPGFGRQNPMTPRTTAFTQLNGGLAPGPSRGDVAGPSDGLKFREQYGEARVLDGK</sequence>
<keyword evidence="2" id="KW-0472">Membrane</keyword>
<keyword evidence="2" id="KW-1133">Transmembrane helix</keyword>
<keyword evidence="2" id="KW-0812">Transmembrane</keyword>
<dbReference type="EMBL" id="JAVRRL010000042">
    <property type="protein sequence ID" value="KAK5111133.1"/>
    <property type="molecule type" value="Genomic_DNA"/>
</dbReference>
<feature type="transmembrane region" description="Helical" evidence="2">
    <location>
        <begin position="16"/>
        <end position="38"/>
    </location>
</feature>
<feature type="transmembrane region" description="Helical" evidence="2">
    <location>
        <begin position="82"/>
        <end position="100"/>
    </location>
</feature>